<reference evidence="2 3" key="1">
    <citation type="submission" date="2018-06" db="EMBL/GenBank/DDBJ databases">
        <title>NTM in soil in Japan.</title>
        <authorList>
            <person name="Ohya K."/>
        </authorList>
    </citation>
    <scope>NUCLEOTIDE SEQUENCE [LARGE SCALE GENOMIC DNA]</scope>
    <source>
        <strain evidence="2 3">GF28</strain>
    </source>
</reference>
<dbReference type="Proteomes" id="UP000250915">
    <property type="component" value="Unassembled WGS sequence"/>
</dbReference>
<gene>
    <name evidence="2" type="ORF">DQP57_00165</name>
</gene>
<dbReference type="Gene3D" id="1.10.10.10">
    <property type="entry name" value="Winged helix-like DNA-binding domain superfamily/Winged helix DNA-binding domain"/>
    <property type="match status" value="1"/>
</dbReference>
<dbReference type="InterPro" id="IPR000551">
    <property type="entry name" value="MerR-type_HTH_dom"/>
</dbReference>
<dbReference type="InterPro" id="IPR036388">
    <property type="entry name" value="WH-like_DNA-bd_sf"/>
</dbReference>
<accession>A0A329MDY8</accession>
<feature type="domain" description="HTH merR-type" evidence="1">
    <location>
        <begin position="35"/>
        <end position="81"/>
    </location>
</feature>
<name>A0A329MDY8_9MYCO</name>
<organism evidence="2 3">
    <name type="scientific">Mycobacterium colombiense</name>
    <dbReference type="NCBI Taxonomy" id="339268"/>
    <lineage>
        <taxon>Bacteria</taxon>
        <taxon>Bacillati</taxon>
        <taxon>Actinomycetota</taxon>
        <taxon>Actinomycetes</taxon>
        <taxon>Mycobacteriales</taxon>
        <taxon>Mycobacteriaceae</taxon>
        <taxon>Mycobacterium</taxon>
        <taxon>Mycobacterium avium complex (MAC)</taxon>
    </lineage>
</organism>
<dbReference type="SUPFAM" id="SSF46955">
    <property type="entry name" value="Putative DNA-binding domain"/>
    <property type="match status" value="1"/>
</dbReference>
<dbReference type="Pfam" id="PF13411">
    <property type="entry name" value="MerR_1"/>
    <property type="match status" value="1"/>
</dbReference>
<dbReference type="GO" id="GO:0006355">
    <property type="term" value="P:regulation of DNA-templated transcription"/>
    <property type="evidence" value="ECO:0007669"/>
    <property type="project" value="InterPro"/>
</dbReference>
<proteinExistence type="predicted"/>
<sequence length="90" mass="10689">MEVSLAACNEVDDRMWASGEKWLVNDAPIDLDRLMSARDLAERFGFTEQNIRDWARRHRDKVPTHKQSDGRALYRVRDVLRYRAERERNG</sequence>
<dbReference type="AlphaFoldDB" id="A0A329MDY8"/>
<dbReference type="GO" id="GO:0003677">
    <property type="term" value="F:DNA binding"/>
    <property type="evidence" value="ECO:0007669"/>
    <property type="project" value="InterPro"/>
</dbReference>
<comment type="caution">
    <text evidence="2">The sequence shown here is derived from an EMBL/GenBank/DDBJ whole genome shotgun (WGS) entry which is preliminary data.</text>
</comment>
<evidence type="ECO:0000313" key="3">
    <source>
        <dbReference type="Proteomes" id="UP000250915"/>
    </source>
</evidence>
<evidence type="ECO:0000313" key="2">
    <source>
        <dbReference type="EMBL" id="RAV17476.1"/>
    </source>
</evidence>
<evidence type="ECO:0000259" key="1">
    <source>
        <dbReference type="Pfam" id="PF13411"/>
    </source>
</evidence>
<dbReference type="EMBL" id="QMEV01000001">
    <property type="protein sequence ID" value="RAV17476.1"/>
    <property type="molecule type" value="Genomic_DNA"/>
</dbReference>
<protein>
    <recommendedName>
        <fullName evidence="1">HTH merR-type domain-containing protein</fullName>
    </recommendedName>
</protein>
<dbReference type="InterPro" id="IPR009061">
    <property type="entry name" value="DNA-bd_dom_put_sf"/>
</dbReference>
<dbReference type="OrthoDB" id="4744257at2"/>